<protein>
    <submittedName>
        <fullName evidence="1">Uncharacterized protein</fullName>
    </submittedName>
</protein>
<proteinExistence type="predicted"/>
<accession>A0A109J4C7</accession>
<comment type="caution">
    <text evidence="1">The sequence shown here is derived from an EMBL/GenBank/DDBJ whole genome shotgun (WGS) entry which is preliminary data.</text>
</comment>
<sequence>MTAELRFDANEILNLSRAIRALPEGIKTKAMASAMRRMREMARSRIVKRSAEHTRLPQGVVRKATTARFNAGGNTQDVIVKSGWVPLYKLGATQTSRGVRVRARGSYAGAFLAEMDSGHRAVAMRVSDRRLPIRELFGPNPAHAITNNPDVYLDVLVEIIQEHLAPRVLHEIDRLLPR</sequence>
<dbReference type="RefSeq" id="WP_062374743.1">
    <property type="nucleotide sequence ID" value="NZ_LNCD01000137.1"/>
</dbReference>
<organism evidence="1 2">
    <name type="scientific">Rhizobium altiplani</name>
    <dbReference type="NCBI Taxonomy" id="1864509"/>
    <lineage>
        <taxon>Bacteria</taxon>
        <taxon>Pseudomonadati</taxon>
        <taxon>Pseudomonadota</taxon>
        <taxon>Alphaproteobacteria</taxon>
        <taxon>Hyphomicrobiales</taxon>
        <taxon>Rhizobiaceae</taxon>
        <taxon>Rhizobium/Agrobacterium group</taxon>
        <taxon>Rhizobium</taxon>
    </lineage>
</organism>
<reference evidence="1 2" key="1">
    <citation type="submission" date="2015-11" db="EMBL/GenBank/DDBJ databases">
        <title>Draft Genome Sequence of the Strain BR 10423 (Rhizobium sp.) isolated from nodules of Mimosa pudica.</title>
        <authorList>
            <person name="Barauna A.C."/>
            <person name="Zilli J.E."/>
            <person name="Simoes-Araujo J.L."/>
            <person name="Reis V.M."/>
            <person name="James E.K."/>
            <person name="Reis F.B.Jr."/>
            <person name="Rouws L.F."/>
            <person name="Passos S.R."/>
            <person name="Gois S.R."/>
        </authorList>
    </citation>
    <scope>NUCLEOTIDE SEQUENCE [LARGE SCALE GENOMIC DNA]</scope>
    <source>
        <strain evidence="1 2">BR10423</strain>
    </source>
</reference>
<keyword evidence="2" id="KW-1185">Reference proteome</keyword>
<gene>
    <name evidence="1" type="ORF">AS026_21145</name>
</gene>
<dbReference type="Proteomes" id="UP000068164">
    <property type="component" value="Unassembled WGS sequence"/>
</dbReference>
<evidence type="ECO:0000313" key="1">
    <source>
        <dbReference type="EMBL" id="KWV42117.1"/>
    </source>
</evidence>
<dbReference type="EMBL" id="LNCD01000137">
    <property type="protein sequence ID" value="KWV42117.1"/>
    <property type="molecule type" value="Genomic_DNA"/>
</dbReference>
<evidence type="ECO:0000313" key="2">
    <source>
        <dbReference type="Proteomes" id="UP000068164"/>
    </source>
</evidence>
<dbReference type="InterPro" id="IPR010633">
    <property type="entry name" value="Phage_lambda_GpZ"/>
</dbReference>
<dbReference type="AlphaFoldDB" id="A0A109J4C7"/>
<name>A0A109J4C7_9HYPH</name>
<dbReference type="OrthoDB" id="8403836at2"/>
<dbReference type="Pfam" id="PF06763">
    <property type="entry name" value="Minor_tail_Z"/>
    <property type="match status" value="1"/>
</dbReference>